<reference evidence="1 2" key="1">
    <citation type="submission" date="2016-10" db="EMBL/GenBank/DDBJ databases">
        <title>Comparative genomics uncovers the prolific and rare metabolic potential of the cyanobacterial genus Moorea.</title>
        <authorList>
            <person name="Leao T."/>
            <person name="Castelao G."/>
            <person name="Korobeynikov A."/>
            <person name="Monroe E.A."/>
            <person name="Podell S."/>
            <person name="Glukhov E."/>
            <person name="Allen E."/>
            <person name="Gerwick W.H."/>
            <person name="Gerwick L."/>
        </authorList>
    </citation>
    <scope>NUCLEOTIDE SEQUENCE [LARGE SCALE GENOMIC DNA]</scope>
    <source>
        <strain evidence="1 2">PNG5-198</strain>
    </source>
</reference>
<dbReference type="Proteomes" id="UP000186657">
    <property type="component" value="Unassembled WGS sequence"/>
</dbReference>
<sequence>MGILPVINICRMGILPVINIFALPLHVPLLSVSDESRFPIPDSPLPSPNTKPQLGATLCSKLLARVSLTESHLSKKSYKGKRSVQCQVTEDQELARVSGQFIAANRPPTTEKKDF</sequence>
<dbReference type="AlphaFoldDB" id="A0A1U7MWZ5"/>
<protein>
    <submittedName>
        <fullName evidence="1">Uncharacterized protein</fullName>
    </submittedName>
</protein>
<evidence type="ECO:0000313" key="2">
    <source>
        <dbReference type="Proteomes" id="UP000186657"/>
    </source>
</evidence>
<gene>
    <name evidence="1" type="ORF">BJP37_03415</name>
</gene>
<name>A0A1U7MWZ5_9CYAN</name>
<keyword evidence="2" id="KW-1185">Reference proteome</keyword>
<dbReference type="EMBL" id="MKZS01000001">
    <property type="protein sequence ID" value="OLT58237.1"/>
    <property type="molecule type" value="Genomic_DNA"/>
</dbReference>
<organism evidence="1 2">
    <name type="scientific">Moorena bouillonii PNG</name>
    <dbReference type="NCBI Taxonomy" id="568701"/>
    <lineage>
        <taxon>Bacteria</taxon>
        <taxon>Bacillati</taxon>
        <taxon>Cyanobacteriota</taxon>
        <taxon>Cyanophyceae</taxon>
        <taxon>Coleofasciculales</taxon>
        <taxon>Coleofasciculaceae</taxon>
        <taxon>Moorena</taxon>
    </lineage>
</organism>
<evidence type="ECO:0000313" key="1">
    <source>
        <dbReference type="EMBL" id="OLT58237.1"/>
    </source>
</evidence>
<comment type="caution">
    <text evidence="1">The sequence shown here is derived from an EMBL/GenBank/DDBJ whole genome shotgun (WGS) entry which is preliminary data.</text>
</comment>
<proteinExistence type="predicted"/>
<accession>A0A1U7MWZ5</accession>